<evidence type="ECO:0000313" key="2">
    <source>
        <dbReference type="EMBL" id="KMT22080.1"/>
    </source>
</evidence>
<dbReference type="CDD" id="cd04182">
    <property type="entry name" value="GT_2_like_f"/>
    <property type="match status" value="1"/>
</dbReference>
<reference evidence="2 3" key="1">
    <citation type="submission" date="2015-06" db="EMBL/GenBank/DDBJ databases">
        <title>Draft genome sequence of the purine-degrading Clostridium cylindrosporum HC-1 (DSM 605).</title>
        <authorList>
            <person name="Poehlein A."/>
            <person name="Schiel-Bengelsdorf B."/>
            <person name="Bengelsdorf F."/>
            <person name="Daniel R."/>
            <person name="Duerre P."/>
        </authorList>
    </citation>
    <scope>NUCLEOTIDE SEQUENCE [LARGE SCALE GENOMIC DNA]</scope>
    <source>
        <strain evidence="2 3">DSM 605</strain>
    </source>
</reference>
<feature type="domain" description="MobA-like NTP transferase" evidence="1">
    <location>
        <begin position="253"/>
        <end position="412"/>
    </location>
</feature>
<evidence type="ECO:0000259" key="1">
    <source>
        <dbReference type="Pfam" id="PF12804"/>
    </source>
</evidence>
<dbReference type="Proteomes" id="UP000036756">
    <property type="component" value="Unassembled WGS sequence"/>
</dbReference>
<dbReference type="InterPro" id="IPR025877">
    <property type="entry name" value="MobA-like_NTP_Trfase"/>
</dbReference>
<dbReference type="EC" id="2.7.7.76" evidence="2"/>
<gene>
    <name evidence="2" type="primary">yqeC</name>
    <name evidence="2" type="ORF">CLCY_4c00530</name>
</gene>
<dbReference type="SUPFAM" id="SSF53448">
    <property type="entry name" value="Nucleotide-diphospho-sugar transferases"/>
    <property type="match status" value="1"/>
</dbReference>
<dbReference type="Pfam" id="PF12804">
    <property type="entry name" value="NTP_transf_3"/>
    <property type="match status" value="1"/>
</dbReference>
<accession>A0A0J8D7R6</accession>
<organism evidence="2 3">
    <name type="scientific">Clostridium cylindrosporum DSM 605</name>
    <dbReference type="NCBI Taxonomy" id="1121307"/>
    <lineage>
        <taxon>Bacteria</taxon>
        <taxon>Bacillati</taxon>
        <taxon>Bacillota</taxon>
        <taxon>Clostridia</taxon>
        <taxon>Eubacteriales</taxon>
        <taxon>Clostridiaceae</taxon>
        <taxon>Clostridium</taxon>
    </lineage>
</organism>
<keyword evidence="3" id="KW-1185">Reference proteome</keyword>
<keyword evidence="2" id="KW-0548">Nucleotidyltransferase</keyword>
<evidence type="ECO:0000313" key="3">
    <source>
        <dbReference type="Proteomes" id="UP000036756"/>
    </source>
</evidence>
<protein>
    <submittedName>
        <fullName evidence="2">Putative selenium-dependent hydroxylase accessory protein YqeC</fullName>
        <ecNumber evidence="2">2.7.7.76</ecNumber>
    </submittedName>
</protein>
<dbReference type="OrthoDB" id="9797742at2"/>
<dbReference type="AlphaFoldDB" id="A0A0J8D7R6"/>
<dbReference type="GO" id="GO:0061602">
    <property type="term" value="F:molybdenum cofactor cytidylyltransferase activity"/>
    <property type="evidence" value="ECO:0007669"/>
    <property type="project" value="UniProtKB-EC"/>
</dbReference>
<dbReference type="NCBIfam" id="TIGR03172">
    <property type="entry name" value="selenium cofactor biosynthesis protein YqeC"/>
    <property type="match status" value="1"/>
</dbReference>
<dbReference type="EMBL" id="LFVU01000024">
    <property type="protein sequence ID" value="KMT22080.1"/>
    <property type="molecule type" value="Genomic_DNA"/>
</dbReference>
<dbReference type="STRING" id="1121307.CLCY_4c00530"/>
<dbReference type="PANTHER" id="PTHR43777">
    <property type="entry name" value="MOLYBDENUM COFACTOR CYTIDYLYLTRANSFERASE"/>
    <property type="match status" value="1"/>
</dbReference>
<name>A0A0J8D7R6_CLOCY</name>
<dbReference type="PANTHER" id="PTHR43777:SF1">
    <property type="entry name" value="MOLYBDENUM COFACTOR CYTIDYLYLTRANSFERASE"/>
    <property type="match status" value="1"/>
</dbReference>
<comment type="caution">
    <text evidence="2">The sequence shown here is derived from an EMBL/GenBank/DDBJ whole genome shotgun (WGS) entry which is preliminary data.</text>
</comment>
<sequence>MESMYKELGINTKKSCMISFVGGGGKTSHMFTLAKELKNFGRVLVTTTTKIFLPSKDEYDNLIVLDNESNEIFNESIDGITLLAKEINSENKVVGVDKTILDDIYIKGLYKFILVEADGAKCKPLKAPKEGEPIIPSKTNINIGIIGFDALDKKVEDVCFRDDIFTSITGKSGKELVDDDSILSLINNKFGLFKNTPNKCKRFFIVSKCDTNLSENRAIVLLKKVMKTEDVDRVFISSIFEGKFKRICIDVCGIVMASGLSRRMGSNKLIMKVNDEPMVETVIKEATLSHLKKVIVVYNKDEVLNIIKNYHVDCIYNPSPETGQSISVKLGLNESDKEDYIGFMFFVSDQPFITSTLINKILSEFVEKVDNIVIPIYNGKNGTPVVFPSYLREEFKSLDGDNGGREIIRNSQKVTKLKIENARLGMDVDTPEVYDSLRRLNNE</sequence>
<dbReference type="Gene3D" id="3.90.550.10">
    <property type="entry name" value="Spore Coat Polysaccharide Biosynthesis Protein SpsA, Chain A"/>
    <property type="match status" value="1"/>
</dbReference>
<dbReference type="Pfam" id="PF19842">
    <property type="entry name" value="YqeC"/>
    <property type="match status" value="1"/>
</dbReference>
<dbReference type="InterPro" id="IPR017587">
    <property type="entry name" value="YqeC"/>
</dbReference>
<dbReference type="InterPro" id="IPR029044">
    <property type="entry name" value="Nucleotide-diphossugar_trans"/>
</dbReference>
<dbReference type="RefSeq" id="WP_048570182.1">
    <property type="nucleotide sequence ID" value="NZ_LFVU01000024.1"/>
</dbReference>
<dbReference type="PATRIC" id="fig|1121307.3.peg.1705"/>
<keyword evidence="2" id="KW-0808">Transferase</keyword>
<proteinExistence type="predicted"/>